<name>A0A645FYQ2_9ZZZZ</name>
<keyword evidence="2" id="KW-0813">Transport</keyword>
<feature type="domain" description="PTS EIIB type-4" evidence="8">
    <location>
        <begin position="1"/>
        <end position="116"/>
    </location>
</feature>
<evidence type="ECO:0000256" key="1">
    <source>
        <dbReference type="ARBA" id="ARBA00004496"/>
    </source>
</evidence>
<evidence type="ECO:0000259" key="8">
    <source>
        <dbReference type="PROSITE" id="PS51101"/>
    </source>
</evidence>
<dbReference type="PROSITE" id="PS51101">
    <property type="entry name" value="PTS_EIIB_TYPE_4"/>
    <property type="match status" value="1"/>
</dbReference>
<evidence type="ECO:0000256" key="6">
    <source>
        <dbReference type="ARBA" id="ARBA00022683"/>
    </source>
</evidence>
<evidence type="ECO:0000256" key="3">
    <source>
        <dbReference type="ARBA" id="ARBA00022490"/>
    </source>
</evidence>
<keyword evidence="7" id="KW-0418">Kinase</keyword>
<dbReference type="GO" id="GO:0016301">
    <property type="term" value="F:kinase activity"/>
    <property type="evidence" value="ECO:0007669"/>
    <property type="project" value="UniProtKB-KW"/>
</dbReference>
<sequence length="116" mass="13352">MQLQILKMAAPSGVKVYAQTIDKFIEKYNQGILDDYRVMLIFSNVYAPLALAEKGLVLKTLNVAGMRYREGRRQITKSVFINPEEEKTIKKLSEKGVELEFRQLMTDAKQELLKLL</sequence>
<evidence type="ECO:0000313" key="9">
    <source>
        <dbReference type="EMBL" id="MPN19678.1"/>
    </source>
</evidence>
<comment type="subcellular location">
    <subcellularLocation>
        <location evidence="1">Cytoplasm</location>
    </subcellularLocation>
</comment>
<dbReference type="Pfam" id="PF03830">
    <property type="entry name" value="PTSIIB_sorb"/>
    <property type="match status" value="1"/>
</dbReference>
<evidence type="ECO:0000256" key="4">
    <source>
        <dbReference type="ARBA" id="ARBA00022597"/>
    </source>
</evidence>
<organism evidence="9">
    <name type="scientific">bioreactor metagenome</name>
    <dbReference type="NCBI Taxonomy" id="1076179"/>
    <lineage>
        <taxon>unclassified sequences</taxon>
        <taxon>metagenomes</taxon>
        <taxon>ecological metagenomes</taxon>
    </lineage>
</organism>
<proteinExistence type="predicted"/>
<keyword evidence="4" id="KW-0762">Sugar transport</keyword>
<dbReference type="InterPro" id="IPR004720">
    <property type="entry name" value="PTS_IIB_sorbose-sp"/>
</dbReference>
<keyword evidence="5 9" id="KW-0808">Transferase</keyword>
<dbReference type="SUPFAM" id="SSF52728">
    <property type="entry name" value="PTS IIb component"/>
    <property type="match status" value="1"/>
</dbReference>
<gene>
    <name evidence="9" type="primary">levE_7</name>
    <name evidence="9" type="ORF">SDC9_167050</name>
</gene>
<protein>
    <submittedName>
        <fullName evidence="9">PTS system fructose-specific EIIB component</fullName>
        <ecNumber evidence="9">2.7.1.202</ecNumber>
    </submittedName>
</protein>
<evidence type="ECO:0000256" key="2">
    <source>
        <dbReference type="ARBA" id="ARBA00022448"/>
    </source>
</evidence>
<dbReference type="InterPro" id="IPR036667">
    <property type="entry name" value="PTS_IIB_sorbose-sp_sf"/>
</dbReference>
<keyword evidence="3" id="KW-0963">Cytoplasm</keyword>
<evidence type="ECO:0000256" key="7">
    <source>
        <dbReference type="ARBA" id="ARBA00022777"/>
    </source>
</evidence>
<reference evidence="9" key="1">
    <citation type="submission" date="2019-08" db="EMBL/GenBank/DDBJ databases">
        <authorList>
            <person name="Kucharzyk K."/>
            <person name="Murdoch R.W."/>
            <person name="Higgins S."/>
            <person name="Loffler F."/>
        </authorList>
    </citation>
    <scope>NUCLEOTIDE SEQUENCE</scope>
</reference>
<dbReference type="EC" id="2.7.1.202" evidence="9"/>
<dbReference type="Gene3D" id="3.40.35.10">
    <property type="entry name" value="Phosphotransferase system, sorbose subfamily IIB component"/>
    <property type="match status" value="1"/>
</dbReference>
<evidence type="ECO:0000256" key="5">
    <source>
        <dbReference type="ARBA" id="ARBA00022679"/>
    </source>
</evidence>
<dbReference type="GO" id="GO:0008982">
    <property type="term" value="F:protein-N(PI)-phosphohistidine-sugar phosphotransferase activity"/>
    <property type="evidence" value="ECO:0007669"/>
    <property type="project" value="InterPro"/>
</dbReference>
<comment type="caution">
    <text evidence="9">The sequence shown here is derived from an EMBL/GenBank/DDBJ whole genome shotgun (WGS) entry which is preliminary data.</text>
</comment>
<keyword evidence="6" id="KW-0598">Phosphotransferase system</keyword>
<dbReference type="EMBL" id="VSSQ01067279">
    <property type="protein sequence ID" value="MPN19678.1"/>
    <property type="molecule type" value="Genomic_DNA"/>
</dbReference>
<accession>A0A645FYQ2</accession>
<dbReference type="GO" id="GO:0005737">
    <property type="term" value="C:cytoplasm"/>
    <property type="evidence" value="ECO:0007669"/>
    <property type="project" value="UniProtKB-SubCell"/>
</dbReference>
<dbReference type="AlphaFoldDB" id="A0A645FYQ2"/>
<dbReference type="GO" id="GO:0009401">
    <property type="term" value="P:phosphoenolpyruvate-dependent sugar phosphotransferase system"/>
    <property type="evidence" value="ECO:0007669"/>
    <property type="project" value="UniProtKB-KW"/>
</dbReference>